<dbReference type="AlphaFoldDB" id="I4F4H0"/>
<dbReference type="OMA" id="YHIVPAH"/>
<dbReference type="Pfam" id="PF02469">
    <property type="entry name" value="Fasciclin"/>
    <property type="match status" value="1"/>
</dbReference>
<organism evidence="3 4">
    <name type="scientific">Modestobacter italicus (strain DSM 44449 / CECT 9708 / BC 501)</name>
    <dbReference type="NCBI Taxonomy" id="2732864"/>
    <lineage>
        <taxon>Bacteria</taxon>
        <taxon>Bacillati</taxon>
        <taxon>Actinomycetota</taxon>
        <taxon>Actinomycetes</taxon>
        <taxon>Geodermatophilales</taxon>
        <taxon>Geodermatophilaceae</taxon>
        <taxon>Modestobacter</taxon>
    </lineage>
</organism>
<evidence type="ECO:0000259" key="2">
    <source>
        <dbReference type="PROSITE" id="PS50213"/>
    </source>
</evidence>
<name>I4F4H0_MODI5</name>
<feature type="chain" id="PRO_5039580663" evidence="1">
    <location>
        <begin position="25"/>
        <end position="225"/>
    </location>
</feature>
<dbReference type="PANTHER" id="PTHR10900">
    <property type="entry name" value="PERIOSTIN-RELATED"/>
    <property type="match status" value="1"/>
</dbReference>
<dbReference type="PROSITE" id="PS51257">
    <property type="entry name" value="PROKAR_LIPOPROTEIN"/>
    <property type="match status" value="1"/>
</dbReference>
<accession>I4F4H0</accession>
<evidence type="ECO:0000313" key="4">
    <source>
        <dbReference type="Proteomes" id="UP000006461"/>
    </source>
</evidence>
<dbReference type="InterPro" id="IPR000782">
    <property type="entry name" value="FAS1_domain"/>
</dbReference>
<proteinExistence type="predicted"/>
<dbReference type="GO" id="GO:0050839">
    <property type="term" value="F:cell adhesion molecule binding"/>
    <property type="evidence" value="ECO:0007669"/>
    <property type="project" value="TreeGrafter"/>
</dbReference>
<protein>
    <submittedName>
        <fullName evidence="3">Secreted/surface protein with fasciclin-like repeats</fullName>
    </submittedName>
</protein>
<dbReference type="GO" id="GO:0031012">
    <property type="term" value="C:extracellular matrix"/>
    <property type="evidence" value="ECO:0007669"/>
    <property type="project" value="TreeGrafter"/>
</dbReference>
<evidence type="ECO:0000256" key="1">
    <source>
        <dbReference type="SAM" id="SignalP"/>
    </source>
</evidence>
<keyword evidence="4" id="KW-1185">Reference proteome</keyword>
<dbReference type="Proteomes" id="UP000006461">
    <property type="component" value="Chromosome"/>
</dbReference>
<dbReference type="HOGENOM" id="CLU_031281_3_0_11"/>
<dbReference type="GO" id="GO:0005615">
    <property type="term" value="C:extracellular space"/>
    <property type="evidence" value="ECO:0007669"/>
    <property type="project" value="TreeGrafter"/>
</dbReference>
<feature type="signal peptide" evidence="1">
    <location>
        <begin position="1"/>
        <end position="24"/>
    </location>
</feature>
<gene>
    <name evidence="3" type="ordered locus">MODMU_5154</name>
</gene>
<keyword evidence="1" id="KW-0732">Signal</keyword>
<dbReference type="GO" id="GO:0030198">
    <property type="term" value="P:extracellular matrix organization"/>
    <property type="evidence" value="ECO:0007669"/>
    <property type="project" value="TreeGrafter"/>
</dbReference>
<dbReference type="GO" id="GO:0007155">
    <property type="term" value="P:cell adhesion"/>
    <property type="evidence" value="ECO:0007669"/>
    <property type="project" value="TreeGrafter"/>
</dbReference>
<dbReference type="PANTHER" id="PTHR10900:SF77">
    <property type="entry name" value="FI19380P1"/>
    <property type="match status" value="1"/>
</dbReference>
<dbReference type="SUPFAM" id="SSF82153">
    <property type="entry name" value="FAS1 domain"/>
    <property type="match status" value="1"/>
</dbReference>
<dbReference type="InterPro" id="IPR036378">
    <property type="entry name" value="FAS1_dom_sf"/>
</dbReference>
<evidence type="ECO:0000313" key="3">
    <source>
        <dbReference type="EMBL" id="CCH90533.1"/>
    </source>
</evidence>
<dbReference type="PROSITE" id="PS50213">
    <property type="entry name" value="FAS1"/>
    <property type="match status" value="1"/>
</dbReference>
<feature type="domain" description="FAS1" evidence="2">
    <location>
        <begin position="84"/>
        <end position="221"/>
    </location>
</feature>
<dbReference type="EMBL" id="FO203431">
    <property type="protein sequence ID" value="CCH90533.1"/>
    <property type="molecule type" value="Genomic_DNA"/>
</dbReference>
<dbReference type="KEGG" id="mmar:MODMU_5154"/>
<dbReference type="InterPro" id="IPR050904">
    <property type="entry name" value="Adhesion/Biosynth-related"/>
</dbReference>
<dbReference type="STRING" id="477641.MODMU_5154"/>
<dbReference type="SMART" id="SM00554">
    <property type="entry name" value="FAS1"/>
    <property type="match status" value="1"/>
</dbReference>
<dbReference type="Gene3D" id="2.30.180.10">
    <property type="entry name" value="FAS1 domain"/>
    <property type="match status" value="1"/>
</dbReference>
<dbReference type="eggNOG" id="COG2335">
    <property type="taxonomic scope" value="Bacteria"/>
</dbReference>
<reference evidence="3 4" key="1">
    <citation type="journal article" date="2012" name="J. Bacteriol.">
        <title>Genome Sequence of Radiation-Resistant Modestobacter marinus Strain BC501, a Representative Actinobacterium That Thrives on Calcareous Stone Surfaces.</title>
        <authorList>
            <person name="Normand P."/>
            <person name="Gury J."/>
            <person name="Pujic P."/>
            <person name="Chouaia B."/>
            <person name="Crotti E."/>
            <person name="Brusetti L."/>
            <person name="Daffonchio D."/>
            <person name="Vacherie B."/>
            <person name="Barbe V."/>
            <person name="Medigue C."/>
            <person name="Calteau A."/>
            <person name="Ghodhbane-Gtari F."/>
            <person name="Essoussi I."/>
            <person name="Nouioui I."/>
            <person name="Abbassi-Ghozzi I."/>
            <person name="Gtari M."/>
        </authorList>
    </citation>
    <scope>NUCLEOTIDE SEQUENCE [LARGE SCALE GENOMIC DNA]</scope>
    <source>
        <strain evidence="4">BC 501</strain>
    </source>
</reference>
<sequence length="225" mass="21744">MKAARLSRATVRLALGGAVPVLLAGLTACTSADGSDTVSAASGTAASSASAAAPSSAAPVQGPIGAGCAVFPAAGPGSAAVIATVPVGIAVSTVPQLSTLTQAIIAANLVDVVNTREDVTLLAPSDAAFAALGPDAVPALLTDVPRLTTLITHHVLPGRLTPDQLVGEHTTLNGDQVTVAGPAVTPTLTADQTAPAAVQATVVCGNVPTANATLYVIDQVLAPAG</sequence>